<evidence type="ECO:0000259" key="3">
    <source>
        <dbReference type="PROSITE" id="PS50983"/>
    </source>
</evidence>
<dbReference type="GO" id="GO:0071281">
    <property type="term" value="P:cellular response to iron ion"/>
    <property type="evidence" value="ECO:0007669"/>
    <property type="project" value="TreeGrafter"/>
</dbReference>
<dbReference type="CDD" id="cd01144">
    <property type="entry name" value="BtuF"/>
    <property type="match status" value="1"/>
</dbReference>
<evidence type="ECO:0000313" key="4">
    <source>
        <dbReference type="EMBL" id="AXR03119.1"/>
    </source>
</evidence>
<dbReference type="Gene3D" id="3.40.50.1980">
    <property type="entry name" value="Nitrogenase molybdenum iron protein domain"/>
    <property type="match status" value="2"/>
</dbReference>
<dbReference type="Proteomes" id="UP000258102">
    <property type="component" value="Chromosome 1"/>
</dbReference>
<gene>
    <name evidence="4" type="ORF">D0511_14330</name>
</gene>
<dbReference type="EMBL" id="CP031761">
    <property type="protein sequence ID" value="AXR03119.1"/>
    <property type="molecule type" value="Genomic_DNA"/>
</dbReference>
<dbReference type="PANTHER" id="PTHR30535">
    <property type="entry name" value="VITAMIN B12-BINDING PROTEIN"/>
    <property type="match status" value="1"/>
</dbReference>
<evidence type="ECO:0000313" key="5">
    <source>
        <dbReference type="Proteomes" id="UP000258102"/>
    </source>
</evidence>
<reference evidence="4 5" key="1">
    <citation type="submission" date="2018-08" db="EMBL/GenBank/DDBJ databases">
        <title>Whole Genome Sequences of Two Pseudoalteromonas piscicida Strains, DE1-A and DE2-A, which Exhibit Strong Antibacterial Activity against Vibrio vulnificus.</title>
        <authorList>
            <person name="Richards G.P."/>
            <person name="Needleman D.S."/>
            <person name="Watson M.A."/>
            <person name="Polson S.W."/>
        </authorList>
    </citation>
    <scope>NUCLEOTIDE SEQUENCE [LARGE SCALE GENOMIC DNA]</scope>
    <source>
        <strain evidence="4 5">DE2-A</strain>
    </source>
</reference>
<feature type="domain" description="Fe/B12 periplasmic-binding" evidence="3">
    <location>
        <begin position="23"/>
        <end position="272"/>
    </location>
</feature>
<evidence type="ECO:0000256" key="2">
    <source>
        <dbReference type="SAM" id="SignalP"/>
    </source>
</evidence>
<dbReference type="KEGG" id="ppis:B1L02_03430"/>
<dbReference type="SUPFAM" id="SSF53807">
    <property type="entry name" value="Helical backbone' metal receptor"/>
    <property type="match status" value="1"/>
</dbReference>
<feature type="signal peptide" evidence="2">
    <location>
        <begin position="1"/>
        <end position="18"/>
    </location>
</feature>
<accession>A0AAD0RK19</accession>
<dbReference type="InterPro" id="IPR054828">
    <property type="entry name" value="Vit_B12_bind_prot"/>
</dbReference>
<sequence length="287" mass="32220">MLKFALFIVLGFAFSVSAKPAERIIALAPHIVENLYAIGAGERIVGTVAYADYPESAKQLPQVGDYQGISVEKILALKPDLIIAWKNASHVPMLEKLESFGVDVIYSEAKYLDKLPDELLRLGKITGLGSQAQQQADLFSKRLNELKAKYKQSVSLAVFYQLWPSPLMTVGGESWLQQVFTVCNVKNVFADATTDYPQISIENVLLKSPQVIVIPEEKTKQEVKAIEWQQWPSIPAVKYQQTISVDADLLHRYSYRMLEGISDLCGKLDASRSHYNMMKKVKHDNVE</sequence>
<keyword evidence="1 2" id="KW-0732">Signal</keyword>
<dbReference type="Pfam" id="PF01497">
    <property type="entry name" value="Peripla_BP_2"/>
    <property type="match status" value="1"/>
</dbReference>
<name>A0AAD0RK19_PSEO7</name>
<dbReference type="AlphaFoldDB" id="A0AAD0RK19"/>
<proteinExistence type="predicted"/>
<dbReference type="InterPro" id="IPR050902">
    <property type="entry name" value="ABC_Transporter_SBP"/>
</dbReference>
<dbReference type="RefSeq" id="WP_088529927.1">
    <property type="nucleotide sequence ID" value="NZ_CP021646.1"/>
</dbReference>
<organism evidence="4 5">
    <name type="scientific">Pseudoalteromonas piscicida</name>
    <dbReference type="NCBI Taxonomy" id="43662"/>
    <lineage>
        <taxon>Bacteria</taxon>
        <taxon>Pseudomonadati</taxon>
        <taxon>Pseudomonadota</taxon>
        <taxon>Gammaproteobacteria</taxon>
        <taxon>Alteromonadales</taxon>
        <taxon>Pseudoalteromonadaceae</taxon>
        <taxon>Pseudoalteromonas</taxon>
    </lineage>
</organism>
<feature type="chain" id="PRO_5042039388" evidence="2">
    <location>
        <begin position="19"/>
        <end position="287"/>
    </location>
</feature>
<dbReference type="NCBIfam" id="NF038402">
    <property type="entry name" value="TroA_like"/>
    <property type="match status" value="1"/>
</dbReference>
<evidence type="ECO:0000256" key="1">
    <source>
        <dbReference type="ARBA" id="ARBA00022729"/>
    </source>
</evidence>
<dbReference type="InterPro" id="IPR002491">
    <property type="entry name" value="ABC_transptr_periplasmic_BD"/>
</dbReference>
<dbReference type="PROSITE" id="PS50983">
    <property type="entry name" value="FE_B12_PBP"/>
    <property type="match status" value="1"/>
</dbReference>
<dbReference type="PANTHER" id="PTHR30535:SF34">
    <property type="entry name" value="MOLYBDATE-BINDING PROTEIN MOLA"/>
    <property type="match status" value="1"/>
</dbReference>
<protein>
    <submittedName>
        <fullName evidence="4">Cobalamin-binding protein</fullName>
    </submittedName>
</protein>